<name>A0A673TZG7_SURSU</name>
<dbReference type="Pfam" id="PF15479">
    <property type="entry name" value="DUF4639"/>
    <property type="match status" value="1"/>
</dbReference>
<dbReference type="GeneID" id="115289978"/>
<evidence type="ECO:0000256" key="1">
    <source>
        <dbReference type="SAM" id="MobiDB-lite"/>
    </source>
</evidence>
<feature type="compositionally biased region" description="Basic and acidic residues" evidence="1">
    <location>
        <begin position="1"/>
        <end position="26"/>
    </location>
</feature>
<dbReference type="RefSeq" id="XP_029793494.1">
    <property type="nucleotide sequence ID" value="XM_029937634.1"/>
</dbReference>
<reference evidence="2" key="3">
    <citation type="submission" date="2025-09" db="UniProtKB">
        <authorList>
            <consortium name="Ensembl"/>
        </authorList>
    </citation>
    <scope>IDENTIFICATION</scope>
</reference>
<dbReference type="PANTHER" id="PTHR34438:SF1">
    <property type="entry name" value="CHROMOSOME 2 OPEN READING FRAME 81"/>
    <property type="match status" value="1"/>
</dbReference>
<reference evidence="2" key="2">
    <citation type="submission" date="2025-08" db="UniProtKB">
        <authorList>
            <consortium name="Ensembl"/>
        </authorList>
    </citation>
    <scope>IDENTIFICATION</scope>
</reference>
<dbReference type="OrthoDB" id="193650at2759"/>
<dbReference type="InterPro" id="IPR028042">
    <property type="entry name" value="DUF4639"/>
</dbReference>
<sequence>MAHEGSRQERQIRDRGVTRSKAEKVRPPTVQVPQVDIVPGRLTEAEWMALMALEEGEDVVGDILADLLTRVMDSAFEVYLTQQCIPFTISQAREAMLQITEWRFLARDEGESAVAEDPTWGEDEEPLACRTDAWAQGSVPVLEAPASVGLEEIFQDEDRGSMNQISLGRSWMARGSQEQMEISEPSPELRVTSDPPPTPEVFQETGTGGLLEELDIQARDHQSLAGSLNLRGQQSGEMAVDGSPHPFLELSQVASTQASAQREQPCSSQFSLEDLYYCTVQPQETGDWLKLKKEKVPRKDSAMWVVGPSASLEPQQPRCADPPQRALHYRVGQKATACLDPAGLPRHWVHPLVEVLVSDSETRPLEAYHRRKRGGKTEAQARSIALGPHVRGSPTVFFSLPPSASFRVLGQSPGLQSSSLSVGLQPPGFGSKLPFPSPGFRFLTTHPTLQDLARGPSPKLWPGARWPSGCEGEAELLGEMWAGCSRVSPHGLHPRDREGQDPHRWPQMASGVLEATSQVKWKPMLLPEAMKLAPGVSLWNPATQVLLRSAGPQEVDKEGSTSPPIQQHSTQTGAPKPQVTMRQLRKKSTPKV</sequence>
<feature type="region of interest" description="Disordered" evidence="1">
    <location>
        <begin position="180"/>
        <end position="204"/>
    </location>
</feature>
<dbReference type="OMA" id="WKPMLLP"/>
<feature type="compositionally biased region" description="Basic residues" evidence="1">
    <location>
        <begin position="583"/>
        <end position="592"/>
    </location>
</feature>
<evidence type="ECO:0000313" key="3">
    <source>
        <dbReference type="Proteomes" id="UP000472268"/>
    </source>
</evidence>
<protein>
    <submittedName>
        <fullName evidence="2">Uncharacterized protein</fullName>
    </submittedName>
</protein>
<gene>
    <name evidence="2" type="primary">C4H2orf81</name>
</gene>
<reference evidence="2 3" key="1">
    <citation type="submission" date="2019-05" db="EMBL/GenBank/DDBJ databases">
        <title>A Chromosome-scale Meerkat (S. suricatta) Genome Assembly.</title>
        <authorList>
            <person name="Dudchenko O."/>
            <person name="Lieberman Aiden E."/>
            <person name="Tung J."/>
            <person name="Barreiro L.B."/>
            <person name="Clutton-Brock T.H."/>
        </authorList>
    </citation>
    <scope>NUCLEOTIDE SEQUENCE [LARGE SCALE GENOMIC DNA]</scope>
</reference>
<dbReference type="Proteomes" id="UP000472268">
    <property type="component" value="Chromosome 4"/>
</dbReference>
<dbReference type="Ensembl" id="ENSSSUT00005016490.1">
    <property type="protein sequence ID" value="ENSSSUP00005014451.1"/>
    <property type="gene ID" value="ENSSSUG00005009234.1"/>
</dbReference>
<accession>A0A673TZG7</accession>
<evidence type="ECO:0000313" key="2">
    <source>
        <dbReference type="Ensembl" id="ENSSSUP00005014451.1"/>
    </source>
</evidence>
<organism evidence="2 3">
    <name type="scientific">Suricata suricatta</name>
    <name type="common">Meerkat</name>
    <dbReference type="NCBI Taxonomy" id="37032"/>
    <lineage>
        <taxon>Eukaryota</taxon>
        <taxon>Metazoa</taxon>
        <taxon>Chordata</taxon>
        <taxon>Craniata</taxon>
        <taxon>Vertebrata</taxon>
        <taxon>Euteleostomi</taxon>
        <taxon>Mammalia</taxon>
        <taxon>Eutheria</taxon>
        <taxon>Laurasiatheria</taxon>
        <taxon>Carnivora</taxon>
        <taxon>Feliformia</taxon>
        <taxon>Herpestidae</taxon>
        <taxon>Suricata</taxon>
    </lineage>
</organism>
<feature type="compositionally biased region" description="Polar residues" evidence="1">
    <location>
        <begin position="560"/>
        <end position="573"/>
    </location>
</feature>
<feature type="region of interest" description="Disordered" evidence="1">
    <location>
        <begin position="549"/>
        <end position="592"/>
    </location>
</feature>
<dbReference type="PANTHER" id="PTHR34438">
    <property type="entry name" value="SI:DKEY-97L20.6"/>
    <property type="match status" value="1"/>
</dbReference>
<proteinExistence type="predicted"/>
<feature type="region of interest" description="Disordered" evidence="1">
    <location>
        <begin position="1"/>
        <end position="28"/>
    </location>
</feature>
<keyword evidence="3" id="KW-1185">Reference proteome</keyword>
<dbReference type="AlphaFoldDB" id="A0A673TZG7"/>
<dbReference type="CTD" id="500227"/>